<evidence type="ECO:0000313" key="2">
    <source>
        <dbReference type="EMBL" id="VDO37710.1"/>
    </source>
</evidence>
<accession>A0A0N4WFL9</accession>
<organism evidence="4">
    <name type="scientific">Haemonchus placei</name>
    <name type="common">Barber's pole worm</name>
    <dbReference type="NCBI Taxonomy" id="6290"/>
    <lineage>
        <taxon>Eukaryota</taxon>
        <taxon>Metazoa</taxon>
        <taxon>Ecdysozoa</taxon>
        <taxon>Nematoda</taxon>
        <taxon>Chromadorea</taxon>
        <taxon>Rhabditida</taxon>
        <taxon>Rhabditina</taxon>
        <taxon>Rhabditomorpha</taxon>
        <taxon>Strongyloidea</taxon>
        <taxon>Trichostrongylidae</taxon>
        <taxon>Haemonchus</taxon>
    </lineage>
</organism>
<gene>
    <name evidence="2" type="ORF">HPLM_LOCUS9516</name>
</gene>
<dbReference type="Proteomes" id="UP000268014">
    <property type="component" value="Unassembled WGS sequence"/>
</dbReference>
<dbReference type="EMBL" id="UZAF01017079">
    <property type="protein sequence ID" value="VDO37710.1"/>
    <property type="molecule type" value="Genomic_DNA"/>
</dbReference>
<reference evidence="4" key="1">
    <citation type="submission" date="2017-02" db="UniProtKB">
        <authorList>
            <consortium name="WormBaseParasite"/>
        </authorList>
    </citation>
    <scope>IDENTIFICATION</scope>
</reference>
<dbReference type="OMA" id="CNGHEHE"/>
<feature type="region of interest" description="Disordered" evidence="1">
    <location>
        <begin position="77"/>
        <end position="109"/>
    </location>
</feature>
<sequence>MRDVHHDKLRTKKELFKRSKEEFQRLGGIVSELMETSRALMRGRRHEEMRAMNDDLVHLCKSLPQVSYEMCNGHEHEVREHELSPSLEPDQAPYGKITSSTEANSSAVEFPIQSGPLKWTPLEEVRHS</sequence>
<protein>
    <submittedName>
        <fullName evidence="2 4">Uncharacterized protein</fullName>
    </submittedName>
</protein>
<feature type="compositionally biased region" description="Polar residues" evidence="1">
    <location>
        <begin position="97"/>
        <end position="107"/>
    </location>
</feature>
<dbReference type="OrthoDB" id="10328076at2759"/>
<reference evidence="2 3" key="2">
    <citation type="submission" date="2018-11" db="EMBL/GenBank/DDBJ databases">
        <authorList>
            <consortium name="Pathogen Informatics"/>
        </authorList>
    </citation>
    <scope>NUCLEOTIDE SEQUENCE [LARGE SCALE GENOMIC DNA]</scope>
    <source>
        <strain evidence="2 3">MHpl1</strain>
    </source>
</reference>
<evidence type="ECO:0000313" key="3">
    <source>
        <dbReference type="Proteomes" id="UP000268014"/>
    </source>
</evidence>
<dbReference type="AlphaFoldDB" id="A0A0N4WFL9"/>
<dbReference type="WBParaSite" id="HPLM_0000952401-mRNA-1">
    <property type="protein sequence ID" value="HPLM_0000952401-mRNA-1"/>
    <property type="gene ID" value="HPLM_0000952401"/>
</dbReference>
<keyword evidence="3" id="KW-1185">Reference proteome</keyword>
<evidence type="ECO:0000313" key="4">
    <source>
        <dbReference type="WBParaSite" id="HPLM_0000952401-mRNA-1"/>
    </source>
</evidence>
<evidence type="ECO:0000256" key="1">
    <source>
        <dbReference type="SAM" id="MobiDB-lite"/>
    </source>
</evidence>
<proteinExistence type="predicted"/>
<name>A0A0N4WFL9_HAEPC</name>